<feature type="transmembrane region" description="Helical" evidence="7">
    <location>
        <begin position="86"/>
        <end position="104"/>
    </location>
</feature>
<comment type="subcellular location">
    <subcellularLocation>
        <location evidence="1">Membrane</location>
        <topology evidence="1">Multi-pass membrane protein</topology>
    </subcellularLocation>
</comment>
<dbReference type="Proteomes" id="UP000887540">
    <property type="component" value="Unplaced"/>
</dbReference>
<name>A0A914BYL1_9BILA</name>
<evidence type="ECO:0000256" key="5">
    <source>
        <dbReference type="ARBA" id="ARBA00023136"/>
    </source>
</evidence>
<evidence type="ECO:0000313" key="10">
    <source>
        <dbReference type="WBParaSite" id="ACRNAN_Path_1276.g4990.t1"/>
    </source>
</evidence>
<organism evidence="9 10">
    <name type="scientific">Acrobeloides nanus</name>
    <dbReference type="NCBI Taxonomy" id="290746"/>
    <lineage>
        <taxon>Eukaryota</taxon>
        <taxon>Metazoa</taxon>
        <taxon>Ecdysozoa</taxon>
        <taxon>Nematoda</taxon>
        <taxon>Chromadorea</taxon>
        <taxon>Rhabditida</taxon>
        <taxon>Tylenchina</taxon>
        <taxon>Cephalobomorpha</taxon>
        <taxon>Cephaloboidea</taxon>
        <taxon>Cephalobidae</taxon>
        <taxon>Acrobeloides</taxon>
    </lineage>
</organism>
<keyword evidence="3 7" id="KW-0812">Transmembrane</keyword>
<evidence type="ECO:0000256" key="2">
    <source>
        <dbReference type="ARBA" id="ARBA00007367"/>
    </source>
</evidence>
<evidence type="ECO:0000256" key="3">
    <source>
        <dbReference type="ARBA" id="ARBA00022692"/>
    </source>
</evidence>
<evidence type="ECO:0000313" key="9">
    <source>
        <dbReference type="Proteomes" id="UP000887540"/>
    </source>
</evidence>
<feature type="transmembrane region" description="Helical" evidence="7">
    <location>
        <begin position="50"/>
        <end position="74"/>
    </location>
</feature>
<feature type="transmembrane region" description="Helical" evidence="7">
    <location>
        <begin position="12"/>
        <end position="38"/>
    </location>
</feature>
<evidence type="ECO:0000256" key="4">
    <source>
        <dbReference type="ARBA" id="ARBA00022989"/>
    </source>
</evidence>
<proteinExistence type="inferred from homology"/>
<dbReference type="Pfam" id="PF01549">
    <property type="entry name" value="ShK"/>
    <property type="match status" value="1"/>
</dbReference>
<evidence type="ECO:0000256" key="6">
    <source>
        <dbReference type="PROSITE-ProRule" id="PRU01005"/>
    </source>
</evidence>
<feature type="disulfide bond" evidence="6">
    <location>
        <begin position="499"/>
        <end position="533"/>
    </location>
</feature>
<dbReference type="PANTHER" id="PTHR31102">
    <property type="match status" value="1"/>
</dbReference>
<keyword evidence="9" id="KW-1185">Reference proteome</keyword>
<evidence type="ECO:0000256" key="7">
    <source>
        <dbReference type="SAM" id="Phobius"/>
    </source>
</evidence>
<comment type="caution">
    <text evidence="6">Lacks conserved residue(s) required for the propagation of feature annotation.</text>
</comment>
<keyword evidence="5 7" id="KW-0472">Membrane</keyword>
<dbReference type="GO" id="GO:1902600">
    <property type="term" value="P:proton transmembrane transport"/>
    <property type="evidence" value="ECO:0007669"/>
    <property type="project" value="InterPro"/>
</dbReference>
<dbReference type="SMART" id="SM00254">
    <property type="entry name" value="ShKT"/>
    <property type="match status" value="1"/>
</dbReference>
<keyword evidence="4 7" id="KW-1133">Transmembrane helix</keyword>
<sequence length="538" mass="59800">MIQLQEKGLGSYKGIPTIILASASIDNLYCITAFYFMADMVFMEHDLYTFVSIPIELVFAILIGILIGLLLRVLPRSDSQKTSLHFIRGSLILSISLALYFGSKSIKCDIAGPVSILSMCAVVSMSWKRDNSKKTMPEEKCLRILWVLVFQPFLFALIGLVFDISKIELNRIVIAIEILVIGVLFRIIVVFILSFVGKFNFKERCYISIAFLPKATVQAALVPVIYNYCSNDYTCRPFAQDILQTCILSIIITAPVGQILLQAELGVGASQPYITALSDGGFLILWEQQVPPKYNQNHIRFNYYANRTILLSGNATKAFDAPMTLSKCAEGTPSVYSAMLMPDIDHSVIDVGGHFYDNCVHDRQQRGTLTNFNTWVTKPQPQIDTAIETWNVTGNIGDRDATTYGGYSFGLFEGEFTFNDWSSWRIYCYDYQTGNANRVPITTHGGSLSLANPAVTRLKAPNGKEAVLVTLYIFSQGSAKGEAGQLIYYTVIDQALPTCTDAIEDCMNYLSLCNNQAYHSVMCNNCQKSCNLCSACNN</sequence>
<dbReference type="Pfam" id="PF00999">
    <property type="entry name" value="Na_H_Exchanger"/>
    <property type="match status" value="1"/>
</dbReference>
<dbReference type="PANTHER" id="PTHR31102:SF1">
    <property type="entry name" value="CATION_H+ EXCHANGER DOMAIN-CONTAINING PROTEIN"/>
    <property type="match status" value="1"/>
</dbReference>
<dbReference type="InterPro" id="IPR051843">
    <property type="entry name" value="CPA1_transporter"/>
</dbReference>
<dbReference type="GO" id="GO:0016020">
    <property type="term" value="C:membrane"/>
    <property type="evidence" value="ECO:0007669"/>
    <property type="project" value="UniProtKB-SubCell"/>
</dbReference>
<feature type="transmembrane region" description="Helical" evidence="7">
    <location>
        <begin position="110"/>
        <end position="129"/>
    </location>
</feature>
<dbReference type="WBParaSite" id="ACRNAN_Path_1276.g4990.t1">
    <property type="protein sequence ID" value="ACRNAN_Path_1276.g4990.t1"/>
    <property type="gene ID" value="ACRNAN_Path_1276.g4990"/>
</dbReference>
<evidence type="ECO:0000259" key="8">
    <source>
        <dbReference type="PROSITE" id="PS51670"/>
    </source>
</evidence>
<accession>A0A914BYL1</accession>
<protein>
    <submittedName>
        <fullName evidence="10">ShKT domain-containing protein</fullName>
    </submittedName>
</protein>
<feature type="transmembrane region" description="Helical" evidence="7">
    <location>
        <begin position="141"/>
        <end position="162"/>
    </location>
</feature>
<dbReference type="InterPro" id="IPR003582">
    <property type="entry name" value="ShKT_dom"/>
</dbReference>
<evidence type="ECO:0000256" key="1">
    <source>
        <dbReference type="ARBA" id="ARBA00004141"/>
    </source>
</evidence>
<reference evidence="10" key="1">
    <citation type="submission" date="2022-11" db="UniProtKB">
        <authorList>
            <consortium name="WormBaseParasite"/>
        </authorList>
    </citation>
    <scope>IDENTIFICATION</scope>
</reference>
<dbReference type="GO" id="GO:0015297">
    <property type="term" value="F:antiporter activity"/>
    <property type="evidence" value="ECO:0007669"/>
    <property type="project" value="InterPro"/>
</dbReference>
<dbReference type="AlphaFoldDB" id="A0A914BYL1"/>
<dbReference type="PROSITE" id="PS51670">
    <property type="entry name" value="SHKT"/>
    <property type="match status" value="1"/>
</dbReference>
<comment type="similarity">
    <text evidence="2">Belongs to the monovalent cation:proton antiporter 1 (CPA1) transporter (TC 2.A.36) family.</text>
</comment>
<feature type="domain" description="ShKT" evidence="8">
    <location>
        <begin position="499"/>
        <end position="533"/>
    </location>
</feature>
<dbReference type="InterPro" id="IPR006153">
    <property type="entry name" value="Cation/H_exchanger_TM"/>
</dbReference>
<keyword evidence="6" id="KW-1015">Disulfide bond</keyword>
<dbReference type="Gene3D" id="1.10.10.1940">
    <property type="match status" value="1"/>
</dbReference>
<feature type="transmembrane region" description="Helical" evidence="7">
    <location>
        <begin position="174"/>
        <end position="193"/>
    </location>
</feature>